<dbReference type="InterPro" id="IPR035980">
    <property type="entry name" value="Ribosomal_bS6_sf"/>
</dbReference>
<dbReference type="PANTHER" id="PTHR21011">
    <property type="entry name" value="MITOCHONDRIAL 28S RIBOSOMAL PROTEIN S6"/>
    <property type="match status" value="1"/>
</dbReference>
<reference evidence="5 6" key="1">
    <citation type="journal article" date="2017" name="ISME J.">
        <title>Potential for microbial H2 and metal transformations associated with novel bacteria and archaea in deep terrestrial subsurface sediments.</title>
        <authorList>
            <person name="Hernsdorf A.W."/>
            <person name="Amano Y."/>
            <person name="Miyakawa K."/>
            <person name="Ise K."/>
            <person name="Suzuki Y."/>
            <person name="Anantharaman K."/>
            <person name="Probst A."/>
            <person name="Burstein D."/>
            <person name="Thomas B.C."/>
            <person name="Banfield J.F."/>
        </authorList>
    </citation>
    <scope>NUCLEOTIDE SEQUENCE [LARGE SCALE GENOMIC DNA]</scope>
    <source>
        <strain evidence="5">HGW-Falkowbacteria-2</strain>
    </source>
</reference>
<evidence type="ECO:0000256" key="3">
    <source>
        <dbReference type="HAMAP-Rule" id="MF_00360"/>
    </source>
</evidence>
<keyword evidence="3" id="KW-0687">Ribonucleoprotein</keyword>
<comment type="similarity">
    <text evidence="1 3">Belongs to the bacterial ribosomal protein bS6 family.</text>
</comment>
<keyword evidence="3" id="KW-0699">rRNA-binding</keyword>
<protein>
    <recommendedName>
        <fullName evidence="2 3">Small ribosomal subunit protein bS6</fullName>
    </recommendedName>
</protein>
<gene>
    <name evidence="3 5" type="primary">rpsF</name>
    <name evidence="5" type="ORF">CVU83_02615</name>
</gene>
<proteinExistence type="inferred from homology"/>
<name>A0A2N2DZ79_9BACT</name>
<dbReference type="HAMAP" id="MF_00360">
    <property type="entry name" value="Ribosomal_bS6"/>
    <property type="match status" value="1"/>
</dbReference>
<comment type="function">
    <text evidence="3">Binds together with bS18 to 16S ribosomal RNA.</text>
</comment>
<evidence type="ECO:0000313" key="6">
    <source>
        <dbReference type="Proteomes" id="UP000233325"/>
    </source>
</evidence>
<dbReference type="AlphaFoldDB" id="A0A2N2DZ79"/>
<dbReference type="PANTHER" id="PTHR21011:SF1">
    <property type="entry name" value="SMALL RIBOSOMAL SUBUNIT PROTEIN BS6M"/>
    <property type="match status" value="1"/>
</dbReference>
<dbReference type="NCBIfam" id="TIGR00166">
    <property type="entry name" value="S6"/>
    <property type="match status" value="1"/>
</dbReference>
<dbReference type="InterPro" id="IPR020814">
    <property type="entry name" value="Ribosomal_S6_plastid/chlpt"/>
</dbReference>
<dbReference type="Pfam" id="PF01250">
    <property type="entry name" value="Ribosomal_S6"/>
    <property type="match status" value="1"/>
</dbReference>
<dbReference type="GO" id="GO:0005737">
    <property type="term" value="C:cytoplasm"/>
    <property type="evidence" value="ECO:0007669"/>
    <property type="project" value="UniProtKB-ARBA"/>
</dbReference>
<comment type="caution">
    <text evidence="5">The sequence shown here is derived from an EMBL/GenBank/DDBJ whole genome shotgun (WGS) entry which is preliminary data.</text>
</comment>
<dbReference type="Gene3D" id="3.30.70.60">
    <property type="match status" value="1"/>
</dbReference>
<dbReference type="GO" id="GO:0003735">
    <property type="term" value="F:structural constituent of ribosome"/>
    <property type="evidence" value="ECO:0007669"/>
    <property type="project" value="InterPro"/>
</dbReference>
<dbReference type="InterPro" id="IPR000529">
    <property type="entry name" value="Ribosomal_bS6"/>
</dbReference>
<dbReference type="CDD" id="cd00473">
    <property type="entry name" value="bS6"/>
    <property type="match status" value="1"/>
</dbReference>
<dbReference type="EMBL" id="PHAH01000034">
    <property type="protein sequence ID" value="PKM87757.1"/>
    <property type="molecule type" value="Genomic_DNA"/>
</dbReference>
<evidence type="ECO:0000256" key="2">
    <source>
        <dbReference type="ARBA" id="ARBA00035294"/>
    </source>
</evidence>
<dbReference type="Proteomes" id="UP000233325">
    <property type="component" value="Unassembled WGS sequence"/>
</dbReference>
<dbReference type="SUPFAM" id="SSF54995">
    <property type="entry name" value="Ribosomal protein S6"/>
    <property type="match status" value="1"/>
</dbReference>
<evidence type="ECO:0000256" key="4">
    <source>
        <dbReference type="SAM" id="MobiDB-lite"/>
    </source>
</evidence>
<dbReference type="GO" id="GO:0070181">
    <property type="term" value="F:small ribosomal subunit rRNA binding"/>
    <property type="evidence" value="ECO:0007669"/>
    <property type="project" value="TreeGrafter"/>
</dbReference>
<evidence type="ECO:0000256" key="1">
    <source>
        <dbReference type="ARBA" id="ARBA00009512"/>
    </source>
</evidence>
<sequence length="167" mass="19214">MSKTKPSGASRYELLFVVPNQYTEDEAKAIVTKVEGYVTENGANIVYREYWGKKKLAYVIKQNHYGYYNLCEFDAERSEITKLDRTLRLSTEVLRHQIIAIPALTDAERLKIKEKQEQATKADKKEDKATKEKSSKPAEKKEKVENKADLKDLDEKLEGLLDAKDLL</sequence>
<dbReference type="GO" id="GO:1990904">
    <property type="term" value="C:ribonucleoprotein complex"/>
    <property type="evidence" value="ECO:0007669"/>
    <property type="project" value="UniProtKB-KW"/>
</dbReference>
<keyword evidence="3" id="KW-0694">RNA-binding</keyword>
<dbReference type="GO" id="GO:0006412">
    <property type="term" value="P:translation"/>
    <property type="evidence" value="ECO:0007669"/>
    <property type="project" value="UniProtKB-UniRule"/>
</dbReference>
<keyword evidence="3 5" id="KW-0689">Ribosomal protein</keyword>
<dbReference type="InterPro" id="IPR014717">
    <property type="entry name" value="Transl_elong_EF1B/ribsomal_bS6"/>
</dbReference>
<dbReference type="GO" id="GO:0005840">
    <property type="term" value="C:ribosome"/>
    <property type="evidence" value="ECO:0007669"/>
    <property type="project" value="UniProtKB-KW"/>
</dbReference>
<evidence type="ECO:0000313" key="5">
    <source>
        <dbReference type="EMBL" id="PKM87757.1"/>
    </source>
</evidence>
<feature type="region of interest" description="Disordered" evidence="4">
    <location>
        <begin position="115"/>
        <end position="147"/>
    </location>
</feature>
<organism evidence="5 6">
    <name type="scientific">Candidatus Falkowbacteria bacterium HGW-Falkowbacteria-2</name>
    <dbReference type="NCBI Taxonomy" id="2013769"/>
    <lineage>
        <taxon>Bacteria</taxon>
        <taxon>Candidatus Falkowiibacteriota</taxon>
    </lineage>
</organism>
<accession>A0A2N2DZ79</accession>